<keyword evidence="1" id="KW-0812">Transmembrane</keyword>
<protein>
    <recommendedName>
        <fullName evidence="2">CD-NTase-associated protein 15 domain-containing protein</fullName>
    </recommendedName>
</protein>
<name>A0AAU9DC31_9FUSO</name>
<reference evidence="3 4" key="1">
    <citation type="submission" date="2022-11" db="EMBL/GenBank/DDBJ databases">
        <title>Haliovirga abyssi gen. nov., sp. nov., a mesophilic fermentative bacterium isolated from the Iheya North hydrothermal field and the proposal of Haliovirgaceae fam. nov.</title>
        <authorList>
            <person name="Miyazaki U."/>
            <person name="Tame A."/>
            <person name="Miyazaki J."/>
            <person name="Takai K."/>
            <person name="Sawayama S."/>
            <person name="Kitajima M."/>
            <person name="Okamoto A."/>
            <person name="Nakagawa S."/>
        </authorList>
    </citation>
    <scope>NUCLEOTIDE SEQUENCE [LARGE SCALE GENOMIC DNA]</scope>
    <source>
        <strain evidence="3 4">IC12</strain>
    </source>
</reference>
<accession>A0AAU9DC31</accession>
<feature type="transmembrane region" description="Helical" evidence="1">
    <location>
        <begin position="35"/>
        <end position="55"/>
    </location>
</feature>
<dbReference type="AlphaFoldDB" id="A0AAU9DC31"/>
<dbReference type="EMBL" id="AP027059">
    <property type="protein sequence ID" value="BDU51036.1"/>
    <property type="molecule type" value="Genomic_DNA"/>
</dbReference>
<feature type="transmembrane region" description="Helical" evidence="1">
    <location>
        <begin position="7"/>
        <end position="23"/>
    </location>
</feature>
<dbReference type="Pfam" id="PF18153">
    <property type="entry name" value="Cap15_CD_rec"/>
    <property type="match status" value="1"/>
</dbReference>
<keyword evidence="4" id="KW-1185">Reference proteome</keyword>
<keyword evidence="1" id="KW-1133">Transmembrane helix</keyword>
<dbReference type="InterPro" id="IPR041208">
    <property type="entry name" value="Cap15"/>
</dbReference>
<dbReference type="Proteomes" id="UP001321582">
    <property type="component" value="Chromosome"/>
</dbReference>
<dbReference type="RefSeq" id="WP_307903881.1">
    <property type="nucleotide sequence ID" value="NZ_AP027059.1"/>
</dbReference>
<organism evidence="3 4">
    <name type="scientific">Haliovirga abyssi</name>
    <dbReference type="NCBI Taxonomy" id="2996794"/>
    <lineage>
        <taxon>Bacteria</taxon>
        <taxon>Fusobacteriati</taxon>
        <taxon>Fusobacteriota</taxon>
        <taxon>Fusobacteriia</taxon>
        <taxon>Fusobacteriales</taxon>
        <taxon>Haliovirgaceae</taxon>
        <taxon>Haliovirga</taxon>
    </lineage>
</organism>
<proteinExistence type="predicted"/>
<evidence type="ECO:0000313" key="4">
    <source>
        <dbReference type="Proteomes" id="UP001321582"/>
    </source>
</evidence>
<feature type="domain" description="CD-NTase-associated protein 15" evidence="2">
    <location>
        <begin position="62"/>
        <end position="173"/>
    </location>
</feature>
<evidence type="ECO:0000259" key="2">
    <source>
        <dbReference type="Pfam" id="PF18153"/>
    </source>
</evidence>
<keyword evidence="1" id="KW-0472">Membrane</keyword>
<gene>
    <name evidence="3" type="ORF">HLVA_16050</name>
</gene>
<evidence type="ECO:0000313" key="3">
    <source>
        <dbReference type="EMBL" id="BDU51036.1"/>
    </source>
</evidence>
<dbReference type="KEGG" id="haby:HLVA_16050"/>
<sequence>MEENLKWYIKSIIIISIIIYLLVDKMFVDKSILENIGKTISIVIVLSMSYIHFFWKFNPLSKTPKLHKEYDGFLISEFDGNKREAKIRIVQNLFAIQIYLKTDESESKAIMSKIYTEYGEKFLVYYYLNTPNANVRNRSEIHYGICRLKIENRDRLTGQYFTDRKTLGDIEFESTIS</sequence>
<evidence type="ECO:0000256" key="1">
    <source>
        <dbReference type="SAM" id="Phobius"/>
    </source>
</evidence>